<sequence>MSHSRWTLPDLPQALSWCERRNREGIRCTLHVLDEYVRTEQAARSVASTYSQAIASIDRQGLLASVSVKLSSLGILSDSDAAMERTVELCREAARAGVSFEIDMEGKGLIGAAIEAAGLCRRDNYPVTLALQAYLNRTPGDVRILLALGITPRFVKGAYHGDITDMNETGERFLALVREVHHYGVPFHIGTHDPALIHEICTLMDTARDRIEFGFLLGLADRTKRDMAAEGWQVSEYIPYGTEGAAYIARRERYLRELAESGREPVP</sequence>
<accession>A0A0W8EAC9</accession>
<gene>
    <name evidence="3" type="ORF">ASZ90_016952</name>
</gene>
<reference evidence="3" key="1">
    <citation type="journal article" date="2015" name="Proc. Natl. Acad. Sci. U.S.A.">
        <title>Networks of energetic and metabolic interactions define dynamics in microbial communities.</title>
        <authorList>
            <person name="Embree M."/>
            <person name="Liu J.K."/>
            <person name="Al-Bassam M.M."/>
            <person name="Zengler K."/>
        </authorList>
    </citation>
    <scope>NUCLEOTIDE SEQUENCE</scope>
</reference>
<proteinExistence type="predicted"/>
<dbReference type="InterPro" id="IPR029041">
    <property type="entry name" value="FAD-linked_oxidoreductase-like"/>
</dbReference>
<name>A0A0W8EAC9_9ZZZZ</name>
<dbReference type="Pfam" id="PF01619">
    <property type="entry name" value="Pro_dh"/>
    <property type="match status" value="1"/>
</dbReference>
<dbReference type="Gene3D" id="3.20.20.220">
    <property type="match status" value="1"/>
</dbReference>
<feature type="domain" description="Proline dehydrogenase" evidence="2">
    <location>
        <begin position="18"/>
        <end position="251"/>
    </location>
</feature>
<dbReference type="EMBL" id="LNQE01001794">
    <property type="protein sequence ID" value="KUG05620.1"/>
    <property type="molecule type" value="Genomic_DNA"/>
</dbReference>
<dbReference type="SUPFAM" id="SSF51730">
    <property type="entry name" value="FAD-linked oxidoreductase"/>
    <property type="match status" value="1"/>
</dbReference>
<dbReference type="EC" id="1.5.5.2" evidence="3"/>
<comment type="caution">
    <text evidence="3">The sequence shown here is derived from an EMBL/GenBank/DDBJ whole genome shotgun (WGS) entry which is preliminary data.</text>
</comment>
<dbReference type="GO" id="GO:0004657">
    <property type="term" value="F:proline dehydrogenase activity"/>
    <property type="evidence" value="ECO:0007669"/>
    <property type="project" value="UniProtKB-EC"/>
</dbReference>
<dbReference type="AlphaFoldDB" id="A0A0W8EAC9"/>
<organism evidence="3">
    <name type="scientific">hydrocarbon metagenome</name>
    <dbReference type="NCBI Taxonomy" id="938273"/>
    <lineage>
        <taxon>unclassified sequences</taxon>
        <taxon>metagenomes</taxon>
        <taxon>ecological metagenomes</taxon>
    </lineage>
</organism>
<protein>
    <submittedName>
        <fullName evidence="3">Proline dehydrogenase (Proline oxidase)</fullName>
        <ecNumber evidence="3">1.5.5.2</ecNumber>
    </submittedName>
</protein>
<evidence type="ECO:0000259" key="2">
    <source>
        <dbReference type="Pfam" id="PF01619"/>
    </source>
</evidence>
<keyword evidence="1 3" id="KW-0560">Oxidoreductase</keyword>
<evidence type="ECO:0000313" key="3">
    <source>
        <dbReference type="EMBL" id="KUG05620.1"/>
    </source>
</evidence>
<dbReference type="InterPro" id="IPR002872">
    <property type="entry name" value="Proline_DH_dom"/>
</dbReference>
<evidence type="ECO:0000256" key="1">
    <source>
        <dbReference type="ARBA" id="ARBA00023002"/>
    </source>
</evidence>